<feature type="transmembrane region" description="Helical" evidence="1">
    <location>
        <begin position="334"/>
        <end position="356"/>
    </location>
</feature>
<name>A0ABD5VHL3_9EURY</name>
<dbReference type="GO" id="GO:0005315">
    <property type="term" value="F:phosphate transmembrane transporter activity"/>
    <property type="evidence" value="ECO:0007669"/>
    <property type="project" value="UniProtKB-ARBA"/>
</dbReference>
<gene>
    <name evidence="2" type="ORF">ACFQGB_16830</name>
</gene>
<keyword evidence="3" id="KW-1185">Reference proteome</keyword>
<dbReference type="Proteomes" id="UP001596395">
    <property type="component" value="Unassembled WGS sequence"/>
</dbReference>
<feature type="transmembrane region" description="Helical" evidence="1">
    <location>
        <begin position="228"/>
        <end position="253"/>
    </location>
</feature>
<dbReference type="GO" id="GO:0005886">
    <property type="term" value="C:plasma membrane"/>
    <property type="evidence" value="ECO:0007669"/>
    <property type="project" value="UniProtKB-SubCell"/>
</dbReference>
<feature type="transmembrane region" description="Helical" evidence="1">
    <location>
        <begin position="12"/>
        <end position="31"/>
    </location>
</feature>
<dbReference type="AlphaFoldDB" id="A0ABD5VHL3"/>
<dbReference type="GO" id="GO:0098660">
    <property type="term" value="P:inorganic ion transmembrane transport"/>
    <property type="evidence" value="ECO:0007669"/>
    <property type="project" value="UniProtKB-ARBA"/>
</dbReference>
<evidence type="ECO:0000256" key="1">
    <source>
        <dbReference type="SAM" id="Phobius"/>
    </source>
</evidence>
<dbReference type="EMBL" id="JBHSXN010000003">
    <property type="protein sequence ID" value="MFC6954531.1"/>
    <property type="molecule type" value="Genomic_DNA"/>
</dbReference>
<feature type="transmembrane region" description="Helical" evidence="1">
    <location>
        <begin position="294"/>
        <end position="314"/>
    </location>
</feature>
<keyword evidence="1" id="KW-1133">Transmembrane helix</keyword>
<keyword evidence="1" id="KW-0812">Transmembrane</keyword>
<feature type="transmembrane region" description="Helical" evidence="1">
    <location>
        <begin position="52"/>
        <end position="78"/>
    </location>
</feature>
<evidence type="ECO:0000313" key="3">
    <source>
        <dbReference type="Proteomes" id="UP001596395"/>
    </source>
</evidence>
<feature type="transmembrane region" description="Helical" evidence="1">
    <location>
        <begin position="183"/>
        <end position="208"/>
    </location>
</feature>
<accession>A0ABD5VHL3</accession>
<keyword evidence="1" id="KW-0472">Membrane</keyword>
<proteinExistence type="predicted"/>
<feature type="transmembrane region" description="Helical" evidence="1">
    <location>
        <begin position="265"/>
        <end position="287"/>
    </location>
</feature>
<organism evidence="2 3">
    <name type="scientific">Halorubellus litoreus</name>
    <dbReference type="NCBI Taxonomy" id="755308"/>
    <lineage>
        <taxon>Archaea</taxon>
        <taxon>Methanobacteriati</taxon>
        <taxon>Methanobacteriota</taxon>
        <taxon>Stenosarchaea group</taxon>
        <taxon>Halobacteria</taxon>
        <taxon>Halobacteriales</taxon>
        <taxon>Halorubellaceae</taxon>
        <taxon>Halorubellus</taxon>
    </lineage>
</organism>
<feature type="transmembrane region" description="Helical" evidence="1">
    <location>
        <begin position="90"/>
        <end position="113"/>
    </location>
</feature>
<reference evidence="2 3" key="1">
    <citation type="journal article" date="2019" name="Int. J. Syst. Evol. Microbiol.">
        <title>The Global Catalogue of Microorganisms (GCM) 10K type strain sequencing project: providing services to taxonomists for standard genome sequencing and annotation.</title>
        <authorList>
            <consortium name="The Broad Institute Genomics Platform"/>
            <consortium name="The Broad Institute Genome Sequencing Center for Infectious Disease"/>
            <person name="Wu L."/>
            <person name="Ma J."/>
        </authorList>
    </citation>
    <scope>NUCLEOTIDE SEQUENCE [LARGE SCALE GENOMIC DNA]</scope>
    <source>
        <strain evidence="2 3">GX26</strain>
    </source>
</reference>
<dbReference type="RefSeq" id="WP_336351478.1">
    <property type="nucleotide sequence ID" value="NZ_JAZAQL010000003.1"/>
</dbReference>
<sequence>MLDGLASSWRQVAGVPVVVLSFLFAVGLLGAGTEAAAPLLREAFVRYVVGDAGALGFGWLGAYVLTNGSVVAAVALSLSTAGLLGPSQVFLMVAGTRLGGAAIVVVVGALDYFQKERYSLQQSVSLGSLTFLLTHSVYVPATVVGYVALPVVRGEFAPGTGAVDGGFGLSNPFSPMTSAFVDAVGPGVAVVVAVGALFGSLTLFDRLLSGVDVATLRELVFDRFERTWVSFAIGLVVTSATTSVAFSLGVIVPLYNRGYVKREGLLPYVLGANVGTLFDTLVAAFVLDSPVAVVVVLTLAVAALLATLVALLAMERYANVVVGVDDLLLEDRRVFLAFLASLAVAPFVFLSLGLAFG</sequence>
<protein>
    <submittedName>
        <fullName evidence="2">Sodium:phosphate symporter</fullName>
    </submittedName>
</protein>
<feature type="transmembrane region" description="Helical" evidence="1">
    <location>
        <begin position="125"/>
        <end position="149"/>
    </location>
</feature>
<evidence type="ECO:0000313" key="2">
    <source>
        <dbReference type="EMBL" id="MFC6954531.1"/>
    </source>
</evidence>
<comment type="caution">
    <text evidence="2">The sequence shown here is derived from an EMBL/GenBank/DDBJ whole genome shotgun (WGS) entry which is preliminary data.</text>
</comment>